<evidence type="ECO:0000313" key="2">
    <source>
        <dbReference type="EMBL" id="NSG86271.1"/>
    </source>
</evidence>
<sequence>MGSRQWVILLLLGLLLTVIALPVSDKKDSSPEVKSSSFFSASSEKNTDAERTVLEKKLEDLLSQTEGVGKVRVLLMTGEEKDSSSFYDSGNQAVTGVLIAAEGADNSVVSRNIVEGVMALFQLDAHKIKVMKMK</sequence>
<keyword evidence="3" id="KW-1185">Reference proteome</keyword>
<gene>
    <name evidence="2" type="ORF">G5B17_12825</name>
</gene>
<dbReference type="Proteomes" id="UP001644719">
    <property type="component" value="Unassembled WGS sequence"/>
</dbReference>
<accession>A0ABX2H8L4</accession>
<proteinExistence type="predicted"/>
<comment type="caution">
    <text evidence="2">The sequence shown here is derived from an EMBL/GenBank/DDBJ whole genome shotgun (WGS) entry which is preliminary data.</text>
</comment>
<organism evidence="2 3">
    <name type="scientific">Blautia faecis</name>
    <dbReference type="NCBI Taxonomy" id="871665"/>
    <lineage>
        <taxon>Bacteria</taxon>
        <taxon>Bacillati</taxon>
        <taxon>Bacillota</taxon>
        <taxon>Clostridia</taxon>
        <taxon>Lachnospirales</taxon>
        <taxon>Lachnospiraceae</taxon>
        <taxon>Blautia</taxon>
    </lineage>
</organism>
<protein>
    <recommendedName>
        <fullName evidence="4">Stage III sporulation protein AG</fullName>
    </recommendedName>
</protein>
<reference evidence="2 3" key="1">
    <citation type="journal article" date="2020" name="Cell Host Microbe">
        <title>Functional and Genomic Variation between Human-Derived Isolates of Lachnospiraceae Reveals Inter- and Intra-Species Diversity.</title>
        <authorList>
            <person name="Sorbara M.T."/>
            <person name="Littmann E.R."/>
            <person name="Fontana E."/>
            <person name="Moody T.U."/>
            <person name="Kohout C.E."/>
            <person name="Gjonbalaj M."/>
            <person name="Eaton V."/>
            <person name="Seok R."/>
            <person name="Leiner I.M."/>
            <person name="Pamer E.G."/>
        </authorList>
    </citation>
    <scope>NUCLEOTIDE SEQUENCE [LARGE SCALE GENOMIC DNA]</scope>
    <source>
        <strain evidence="2 3">MSK.17.74</strain>
    </source>
</reference>
<feature type="region of interest" description="Disordered" evidence="1">
    <location>
        <begin position="26"/>
        <end position="48"/>
    </location>
</feature>
<name>A0ABX2H8L4_9FIRM</name>
<evidence type="ECO:0008006" key="4">
    <source>
        <dbReference type="Google" id="ProtNLM"/>
    </source>
</evidence>
<dbReference type="EMBL" id="JAAITS010000036">
    <property type="protein sequence ID" value="NSG86271.1"/>
    <property type="molecule type" value="Genomic_DNA"/>
</dbReference>
<feature type="compositionally biased region" description="Low complexity" evidence="1">
    <location>
        <begin position="32"/>
        <end position="44"/>
    </location>
</feature>
<evidence type="ECO:0000313" key="3">
    <source>
        <dbReference type="Proteomes" id="UP001644719"/>
    </source>
</evidence>
<evidence type="ECO:0000256" key="1">
    <source>
        <dbReference type="SAM" id="MobiDB-lite"/>
    </source>
</evidence>